<reference evidence="3" key="1">
    <citation type="submission" date="2020-08" db="EMBL/GenBank/DDBJ databases">
        <title>Multicomponent nature underlies the extraordinary mechanical properties of spider dragline silk.</title>
        <authorList>
            <person name="Kono N."/>
            <person name="Nakamura H."/>
            <person name="Mori M."/>
            <person name="Yoshida Y."/>
            <person name="Ohtoshi R."/>
            <person name="Malay A.D."/>
            <person name="Moran D.A.P."/>
            <person name="Tomita M."/>
            <person name="Numata K."/>
            <person name="Arakawa K."/>
        </authorList>
    </citation>
    <scope>NUCLEOTIDE SEQUENCE</scope>
</reference>
<dbReference type="PROSITE" id="PS50835">
    <property type="entry name" value="IG_LIKE"/>
    <property type="match status" value="1"/>
</dbReference>
<dbReference type="PANTHER" id="PTHR47633">
    <property type="entry name" value="IMMUNOGLOBULIN"/>
    <property type="match status" value="1"/>
</dbReference>
<dbReference type="InterPro" id="IPR013783">
    <property type="entry name" value="Ig-like_fold"/>
</dbReference>
<dbReference type="Pfam" id="PF07679">
    <property type="entry name" value="I-set"/>
    <property type="match status" value="1"/>
</dbReference>
<evidence type="ECO:0000313" key="4">
    <source>
        <dbReference type="Proteomes" id="UP000887159"/>
    </source>
</evidence>
<evidence type="ECO:0000256" key="1">
    <source>
        <dbReference type="SAM" id="MobiDB-lite"/>
    </source>
</evidence>
<dbReference type="SUPFAM" id="SSF48726">
    <property type="entry name" value="Immunoglobulin"/>
    <property type="match status" value="1"/>
</dbReference>
<feature type="region of interest" description="Disordered" evidence="1">
    <location>
        <begin position="133"/>
        <end position="152"/>
    </location>
</feature>
<dbReference type="Proteomes" id="UP000887159">
    <property type="component" value="Unassembled WGS sequence"/>
</dbReference>
<evidence type="ECO:0000259" key="2">
    <source>
        <dbReference type="PROSITE" id="PS50835"/>
    </source>
</evidence>
<dbReference type="SMART" id="SM00408">
    <property type="entry name" value="IGc2"/>
    <property type="match status" value="1"/>
</dbReference>
<gene>
    <name evidence="3" type="primary">Nrg</name>
    <name evidence="3" type="ORF">TNCV_5086681</name>
</gene>
<dbReference type="AlphaFoldDB" id="A0A8X6S9V2"/>
<dbReference type="InterPro" id="IPR036179">
    <property type="entry name" value="Ig-like_dom_sf"/>
</dbReference>
<feature type="compositionally biased region" description="Low complexity" evidence="1">
    <location>
        <begin position="180"/>
        <end position="192"/>
    </location>
</feature>
<comment type="caution">
    <text evidence="3">The sequence shown here is derived from an EMBL/GenBank/DDBJ whole genome shotgun (WGS) entry which is preliminary data.</text>
</comment>
<sequence length="276" mass="30891">MVDITKDLETVDSEPEEDVTPLDEKLLREGLQLSGKTKITQPPENFEVAAGNSATFRCNAEADTSLALTIQWRFNGQQIDFDQDPRIVQASDNSLTISKTLELDSGVFTCVAQTELDKDEARAILTVQEESDDEYIDFDDEIDDPDFQDPAHNLQYSSDSDECEMDIDHDTIPQNEKNSDALSDTDAASLSSVDEMPSANASGYRPILWFHADSTFQPRMTIPAESLPSLLFNLNRSATELNVFLKFFPESYDMDLSMHKPTTQKGTTNNSPFRPL</sequence>
<accession>A0A8X6S9V2</accession>
<dbReference type="InterPro" id="IPR003599">
    <property type="entry name" value="Ig_sub"/>
</dbReference>
<dbReference type="SMART" id="SM00409">
    <property type="entry name" value="IG"/>
    <property type="match status" value="1"/>
</dbReference>
<protein>
    <submittedName>
        <fullName evidence="3">Neuroglian</fullName>
    </submittedName>
</protein>
<feature type="compositionally biased region" description="Acidic residues" evidence="1">
    <location>
        <begin position="133"/>
        <end position="147"/>
    </location>
</feature>
<dbReference type="EMBL" id="BMAU01021272">
    <property type="protein sequence ID" value="GFY07483.1"/>
    <property type="molecule type" value="Genomic_DNA"/>
</dbReference>
<feature type="region of interest" description="Disordered" evidence="1">
    <location>
        <begin position="164"/>
        <end position="199"/>
    </location>
</feature>
<feature type="domain" description="Ig-like" evidence="2">
    <location>
        <begin position="37"/>
        <end position="126"/>
    </location>
</feature>
<keyword evidence="4" id="KW-1185">Reference proteome</keyword>
<dbReference type="FunFam" id="2.60.40.10:FF:000052">
    <property type="entry name" value="Contactin 1"/>
    <property type="match status" value="1"/>
</dbReference>
<name>A0A8X6S9V2_TRICX</name>
<organism evidence="3 4">
    <name type="scientific">Trichonephila clavipes</name>
    <name type="common">Golden silk orbweaver</name>
    <name type="synonym">Nephila clavipes</name>
    <dbReference type="NCBI Taxonomy" id="2585209"/>
    <lineage>
        <taxon>Eukaryota</taxon>
        <taxon>Metazoa</taxon>
        <taxon>Ecdysozoa</taxon>
        <taxon>Arthropoda</taxon>
        <taxon>Chelicerata</taxon>
        <taxon>Arachnida</taxon>
        <taxon>Araneae</taxon>
        <taxon>Araneomorphae</taxon>
        <taxon>Entelegynae</taxon>
        <taxon>Araneoidea</taxon>
        <taxon>Nephilidae</taxon>
        <taxon>Trichonephila</taxon>
    </lineage>
</organism>
<evidence type="ECO:0000313" key="3">
    <source>
        <dbReference type="EMBL" id="GFY07483.1"/>
    </source>
</evidence>
<dbReference type="Gene3D" id="2.60.40.10">
    <property type="entry name" value="Immunoglobulins"/>
    <property type="match status" value="1"/>
</dbReference>
<dbReference type="InterPro" id="IPR013098">
    <property type="entry name" value="Ig_I-set"/>
</dbReference>
<dbReference type="InterPro" id="IPR003598">
    <property type="entry name" value="Ig_sub2"/>
</dbReference>
<proteinExistence type="predicted"/>
<dbReference type="InterPro" id="IPR007110">
    <property type="entry name" value="Ig-like_dom"/>
</dbReference>